<protein>
    <submittedName>
        <fullName evidence="1">Uncharacterized protein</fullName>
    </submittedName>
</protein>
<proteinExistence type="predicted"/>
<dbReference type="EMBL" id="BK014938">
    <property type="protein sequence ID" value="DAD83545.1"/>
    <property type="molecule type" value="Genomic_DNA"/>
</dbReference>
<accession>A0A8S5MMK7</accession>
<sequence>MELQLKQNGLLQEVKEGIKVGDLFFDKRGEEIIRIQEIEEKQYRKDDPSTKYLLVSYKRLVSFVENKWTDLYHSSLKELNNYYSLNSPIANLDDLYQRGLDAQINGIQDYEVSSSFEASTELVAMNSKENLLAMKDSIEILQSKTTQLQKMLNFQLCEMKEKFDIMRRKLDNQLSIMMRQVEKIMRVIRVIELYLGIEEELFQLQAGQTADENEPLTLRQKVLFMDEEVGILDDQGLDWTQIDQFDEWLLKDKHYEILIPEKKAIVVFKPRRKNKTYYDADRRKEEIDIRNKMPYFLMRNGENLYRVYTDKMTVPERLFPRKKEFQEILDKMKIEDNEVNFFDKEKIQDLTYYYQRIVFFIQGLIDRTDIFSPMKEKINLMNNIEQSQETLRLIYDDELCLPTNRLPFAEWKKMINSTIEEGSRIVYCRSVEDWKPAKERLYENRFLRSYSEWSLPTFPGEGVYMVYKTFINDIYWKEHKRIEEKREQLGIRYIPDDPRWDWNGSHERKNSLFFKFSRDESTVINYDQLNLDDIEFYLNSRIDRPNYLEYLPILKKLRKCLLEEQDQEDAFYLMLVGRCQKEGLKPKEGLSYEKIIGELIDWWKYKNKWKRPISKNDELAMKMIEKRLFAKTNRSKWFKLK</sequence>
<organism evidence="1">
    <name type="scientific">Siphoviridae sp. ctxc31</name>
    <dbReference type="NCBI Taxonomy" id="2826520"/>
    <lineage>
        <taxon>Viruses</taxon>
        <taxon>Duplodnaviria</taxon>
        <taxon>Heunggongvirae</taxon>
        <taxon>Uroviricota</taxon>
        <taxon>Caudoviricetes</taxon>
    </lineage>
</organism>
<name>A0A8S5MMK7_9CAUD</name>
<evidence type="ECO:0000313" key="1">
    <source>
        <dbReference type="EMBL" id="DAD83545.1"/>
    </source>
</evidence>
<reference evidence="1" key="1">
    <citation type="journal article" date="2021" name="Proc. Natl. Acad. Sci. U.S.A.">
        <title>A Catalog of Tens of Thousands of Viruses from Human Metagenomes Reveals Hidden Associations with Chronic Diseases.</title>
        <authorList>
            <person name="Tisza M.J."/>
            <person name="Buck C.B."/>
        </authorList>
    </citation>
    <scope>NUCLEOTIDE SEQUENCE</scope>
    <source>
        <strain evidence="1">Ctxc31</strain>
    </source>
</reference>